<evidence type="ECO:0000256" key="3">
    <source>
        <dbReference type="ARBA" id="ARBA00020675"/>
    </source>
</evidence>
<dbReference type="SUPFAM" id="SSF46955">
    <property type="entry name" value="Putative DNA-binding domain"/>
    <property type="match status" value="1"/>
</dbReference>
<feature type="binding site" evidence="9">
    <location>
        <begin position="565"/>
        <end position="568"/>
    </location>
    <ligand>
        <name>GTP</name>
        <dbReference type="ChEBI" id="CHEBI:37565"/>
    </ligand>
</feature>
<dbReference type="NCBIfam" id="TIGR00231">
    <property type="entry name" value="small_GTP"/>
    <property type="match status" value="1"/>
</dbReference>
<evidence type="ECO:0000256" key="2">
    <source>
        <dbReference type="ARBA" id="ARBA00007733"/>
    </source>
</evidence>
<evidence type="ECO:0000313" key="15">
    <source>
        <dbReference type="Proteomes" id="UP001596086"/>
    </source>
</evidence>
<comment type="subcellular location">
    <subcellularLocation>
        <location evidence="1 9 11">Cytoplasm</location>
    </subcellularLocation>
</comment>
<evidence type="ECO:0000256" key="12">
    <source>
        <dbReference type="SAM" id="MobiDB-lite"/>
    </source>
</evidence>
<dbReference type="Proteomes" id="UP001596086">
    <property type="component" value="Unassembled WGS sequence"/>
</dbReference>
<dbReference type="InterPro" id="IPR009000">
    <property type="entry name" value="Transl_B-barrel_sf"/>
</dbReference>
<dbReference type="HAMAP" id="MF_00100_B">
    <property type="entry name" value="IF_2_B"/>
    <property type="match status" value="1"/>
</dbReference>
<dbReference type="InterPro" id="IPR000178">
    <property type="entry name" value="TF_IF2_bacterial-like"/>
</dbReference>
<feature type="compositionally biased region" description="Basic and acidic residues" evidence="12">
    <location>
        <begin position="59"/>
        <end position="77"/>
    </location>
</feature>
<dbReference type="Gene3D" id="3.40.50.10050">
    <property type="entry name" value="Translation initiation factor IF- 2, domain 3"/>
    <property type="match status" value="1"/>
</dbReference>
<keyword evidence="15" id="KW-1185">Reference proteome</keyword>
<dbReference type="Pfam" id="PF00009">
    <property type="entry name" value="GTP_EFTU"/>
    <property type="match status" value="1"/>
</dbReference>
<evidence type="ECO:0000256" key="1">
    <source>
        <dbReference type="ARBA" id="ARBA00004496"/>
    </source>
</evidence>
<dbReference type="InterPro" id="IPR044145">
    <property type="entry name" value="IF2_II"/>
</dbReference>
<evidence type="ECO:0000256" key="9">
    <source>
        <dbReference type="HAMAP-Rule" id="MF_00100"/>
    </source>
</evidence>
<dbReference type="InterPro" id="IPR013575">
    <property type="entry name" value="IF2_assoc_dom_bac"/>
</dbReference>
<feature type="compositionally biased region" description="Low complexity" evidence="12">
    <location>
        <begin position="176"/>
        <end position="199"/>
    </location>
</feature>
<evidence type="ECO:0000256" key="7">
    <source>
        <dbReference type="ARBA" id="ARBA00022917"/>
    </source>
</evidence>
<gene>
    <name evidence="9 14" type="primary">infB</name>
    <name evidence="14" type="ORF">ACFPO9_19940</name>
</gene>
<dbReference type="InterPro" id="IPR005225">
    <property type="entry name" value="Small_GTP-bd"/>
</dbReference>
<evidence type="ECO:0000256" key="6">
    <source>
        <dbReference type="ARBA" id="ARBA00022741"/>
    </source>
</evidence>
<dbReference type="Pfam" id="PF11987">
    <property type="entry name" value="IF-2"/>
    <property type="match status" value="1"/>
</dbReference>
<dbReference type="PROSITE" id="PS01176">
    <property type="entry name" value="IF2"/>
    <property type="match status" value="1"/>
</dbReference>
<dbReference type="GO" id="GO:0003743">
    <property type="term" value="F:translation initiation factor activity"/>
    <property type="evidence" value="ECO:0007669"/>
    <property type="project" value="UniProtKB-KW"/>
</dbReference>
<dbReference type="Pfam" id="PF03144">
    <property type="entry name" value="GTP_EFTU_D2"/>
    <property type="match status" value="1"/>
</dbReference>
<dbReference type="InterPro" id="IPR036925">
    <property type="entry name" value="TIF_IF2_dom3_sf"/>
</dbReference>
<dbReference type="SUPFAM" id="SSF50447">
    <property type="entry name" value="Translation proteins"/>
    <property type="match status" value="2"/>
</dbReference>
<feature type="binding site" evidence="9">
    <location>
        <begin position="465"/>
        <end position="472"/>
    </location>
    <ligand>
        <name>GTP</name>
        <dbReference type="ChEBI" id="CHEBI:37565"/>
    </ligand>
</feature>
<keyword evidence="6 9" id="KW-0547">Nucleotide-binding</keyword>
<feature type="region of interest" description="Disordered" evidence="12">
    <location>
        <begin position="115"/>
        <end position="369"/>
    </location>
</feature>
<dbReference type="PROSITE" id="PS51722">
    <property type="entry name" value="G_TR_2"/>
    <property type="match status" value="1"/>
</dbReference>
<keyword evidence="5 9" id="KW-0396">Initiation factor</keyword>
<dbReference type="InterPro" id="IPR053905">
    <property type="entry name" value="EF-G-like_DII"/>
</dbReference>
<dbReference type="PANTHER" id="PTHR43381">
    <property type="entry name" value="TRANSLATION INITIATION FACTOR IF-2-RELATED"/>
    <property type="match status" value="1"/>
</dbReference>
<reference evidence="15" key="1">
    <citation type="journal article" date="2019" name="Int. J. Syst. Evol. Microbiol.">
        <title>The Global Catalogue of Microorganisms (GCM) 10K type strain sequencing project: providing services to taxonomists for standard genome sequencing and annotation.</title>
        <authorList>
            <consortium name="The Broad Institute Genomics Platform"/>
            <consortium name="The Broad Institute Genome Sequencing Center for Infectious Disease"/>
            <person name="Wu L."/>
            <person name="Ma J."/>
        </authorList>
    </citation>
    <scope>NUCLEOTIDE SEQUENCE [LARGE SCALE GENOMIC DNA]</scope>
    <source>
        <strain evidence="15">CGMCC 4.5798</strain>
    </source>
</reference>
<evidence type="ECO:0000256" key="11">
    <source>
        <dbReference type="RuleBase" id="RU000645"/>
    </source>
</evidence>
<evidence type="ECO:0000256" key="5">
    <source>
        <dbReference type="ARBA" id="ARBA00022540"/>
    </source>
</evidence>
<feature type="binding site" evidence="9">
    <location>
        <begin position="511"/>
        <end position="515"/>
    </location>
    <ligand>
        <name>GTP</name>
        <dbReference type="ChEBI" id="CHEBI:37565"/>
    </ligand>
</feature>
<feature type="compositionally biased region" description="Basic and acidic residues" evidence="12">
    <location>
        <begin position="163"/>
        <end position="175"/>
    </location>
</feature>
<comment type="similarity">
    <text evidence="2 9 10">Belongs to the TRAFAC class translation factor GTPase superfamily. Classic translation factor GTPase family. IF-2 subfamily.</text>
</comment>
<dbReference type="Pfam" id="PF08364">
    <property type="entry name" value="IF2_assoc"/>
    <property type="match status" value="1"/>
</dbReference>
<keyword evidence="4 9" id="KW-0963">Cytoplasm</keyword>
<dbReference type="SUPFAM" id="SSF52540">
    <property type="entry name" value="P-loop containing nucleoside triphosphate hydrolases"/>
    <property type="match status" value="1"/>
</dbReference>
<name>A0ABW0S497_9BURK</name>
<dbReference type="PANTHER" id="PTHR43381:SF5">
    <property type="entry name" value="TR-TYPE G DOMAIN-CONTAINING PROTEIN"/>
    <property type="match status" value="1"/>
</dbReference>
<dbReference type="Gene3D" id="2.40.30.10">
    <property type="entry name" value="Translation factors"/>
    <property type="match status" value="2"/>
</dbReference>
<dbReference type="InterPro" id="IPR004161">
    <property type="entry name" value="EFTu-like_2"/>
</dbReference>
<feature type="domain" description="Tr-type G" evidence="13">
    <location>
        <begin position="456"/>
        <end position="625"/>
    </location>
</feature>
<feature type="compositionally biased region" description="Basic and acidic residues" evidence="12">
    <location>
        <begin position="118"/>
        <end position="154"/>
    </location>
</feature>
<comment type="caution">
    <text evidence="14">The sequence shown here is derived from an EMBL/GenBank/DDBJ whole genome shotgun (WGS) entry which is preliminary data.</text>
</comment>
<dbReference type="CDD" id="cd03702">
    <property type="entry name" value="IF2_mtIF2_II"/>
    <property type="match status" value="1"/>
</dbReference>
<protein>
    <recommendedName>
        <fullName evidence="3 9">Translation initiation factor IF-2</fullName>
    </recommendedName>
</protein>
<sequence>MASNNVAQFATELKMPADLLLTQLRSAGVEKSSTSDPLSKDDKDKLLNHLRRTHGAVESGEKKKITVTRKETSEIKQADASGKSRTIQVEVRKKRTFVQRDDLVTAKAAETPVVDAAEQARRDEEARRQSELLARQEAELREKQERLAKLESEKAAQAAAAEEQAKRDADERAQREAAAAAQVDAAAQADAAAGAADAAAEAKKAAADEAKKAAAEEAKRKSDEAAKEAAERAAATERARKAVADEVAQIKAMMAQPRRVIKAPEVPAPKPKTAEAATLHKPATTAKPGEAKPGESTGARAKPGDKKSIKSANVASTWSDEKKRGAPGGGMKGRGAPSTGGRDGWRAGGGRGGRRGGHDDRESNFQAPTEAIVKDVHVPETITVAELAHKMAVKASEVIKQLMKLGQMCTINQVLDQETAMIVVEEMGHKAFAAAEDDPEALLADQGEHAEFEAKPRAPVVTVMGHVDHGKTSLLDYIRRAKVAAGEAGGITQHIGAYHVDTPRGMVTFLDTPGHEAFTAMRARGAKATDIVILVVAADDGVMPQTKEAIAHAKAAGVPLVVAINKIDKPGANPERVTQELVAEGVVPEEYGGDSPFVPVSAKIGTGIEELLEQVLLQAEVLELKAPVESLARGLVVEARLDKGRGPVATILVQSGTLKRGDVVLAGSSFGRVRAMLDENGKSVTEAGPSLPVEIQGLTEVPSAGEEVMVMADERKAREIALFRQGKFRDVKLAKQQAAKLENILDQMGEGEVKNLPLIVKTDVQGSQEALVGSLQKLSTSEVRVQIVHAAVGGITESDVNLATASKAVIIGFNARADAQARKLAETNGVDIRYYSIIYDAIDEIKTALSGMLAPEKRETITGQVEIRQVILVSKIGAIAGCLVTDGVVKRTSSVRLLRNNIVIWTGEIDSLKRFKDDAKEVRAGLECGLSLKNNNEIQVGDVLEVFEVTEVARTL</sequence>
<organism evidence="14 15">
    <name type="scientific">Massilia aerilata</name>
    <dbReference type="NCBI Taxonomy" id="453817"/>
    <lineage>
        <taxon>Bacteria</taxon>
        <taxon>Pseudomonadati</taxon>
        <taxon>Pseudomonadota</taxon>
        <taxon>Betaproteobacteria</taxon>
        <taxon>Burkholderiales</taxon>
        <taxon>Oxalobacteraceae</taxon>
        <taxon>Telluria group</taxon>
        <taxon>Massilia</taxon>
    </lineage>
</organism>
<evidence type="ECO:0000256" key="10">
    <source>
        <dbReference type="RuleBase" id="RU000644"/>
    </source>
</evidence>
<dbReference type="NCBIfam" id="TIGR00487">
    <property type="entry name" value="IF-2"/>
    <property type="match status" value="1"/>
</dbReference>
<dbReference type="RefSeq" id="WP_379773933.1">
    <property type="nucleotide sequence ID" value="NZ_JBHSMZ010000016.1"/>
</dbReference>
<dbReference type="InterPro" id="IPR023115">
    <property type="entry name" value="TIF_IF2_dom3"/>
</dbReference>
<keyword evidence="7 9" id="KW-0648">Protein biosynthesis</keyword>
<dbReference type="CDD" id="cd03692">
    <property type="entry name" value="mtIF2_IVc"/>
    <property type="match status" value="1"/>
</dbReference>
<dbReference type="InterPro" id="IPR009061">
    <property type="entry name" value="DNA-bd_dom_put_sf"/>
</dbReference>
<dbReference type="Pfam" id="PF04760">
    <property type="entry name" value="IF2_N"/>
    <property type="match status" value="2"/>
</dbReference>
<feature type="region of interest" description="G-domain" evidence="9">
    <location>
        <begin position="459"/>
        <end position="607"/>
    </location>
</feature>
<proteinExistence type="inferred from homology"/>
<comment type="function">
    <text evidence="9 10">One of the essential components for the initiation of protein synthesis. Protects formylmethionyl-tRNA from spontaneous hydrolysis and promotes its binding to the 30S ribosomal subunits. Also involved in the hydrolysis of GTP during the formation of the 70S ribosomal complex.</text>
</comment>
<dbReference type="EMBL" id="JBHSMZ010000016">
    <property type="protein sequence ID" value="MFC5550795.1"/>
    <property type="molecule type" value="Genomic_DNA"/>
</dbReference>
<evidence type="ECO:0000256" key="8">
    <source>
        <dbReference type="ARBA" id="ARBA00023134"/>
    </source>
</evidence>
<dbReference type="Pfam" id="PF22042">
    <property type="entry name" value="EF-G_D2"/>
    <property type="match status" value="1"/>
</dbReference>
<dbReference type="InterPro" id="IPR000795">
    <property type="entry name" value="T_Tr_GTP-bd_dom"/>
</dbReference>
<dbReference type="InterPro" id="IPR015760">
    <property type="entry name" value="TIF_IF2"/>
</dbReference>
<dbReference type="InterPro" id="IPR006847">
    <property type="entry name" value="IF2_N"/>
</dbReference>
<evidence type="ECO:0000313" key="14">
    <source>
        <dbReference type="EMBL" id="MFC5550795.1"/>
    </source>
</evidence>
<dbReference type="InterPro" id="IPR027417">
    <property type="entry name" value="P-loop_NTPase"/>
</dbReference>
<keyword evidence="8 9" id="KW-0342">GTP-binding</keyword>
<feature type="compositionally biased region" description="Basic and acidic residues" evidence="12">
    <location>
        <begin position="38"/>
        <end position="47"/>
    </location>
</feature>
<dbReference type="SUPFAM" id="SSF52156">
    <property type="entry name" value="Initiation factor IF2/eIF5b, domain 3"/>
    <property type="match status" value="1"/>
</dbReference>
<evidence type="ECO:0000259" key="13">
    <source>
        <dbReference type="PROSITE" id="PS51722"/>
    </source>
</evidence>
<dbReference type="Gene3D" id="3.30.56.50">
    <property type="entry name" value="Putative DNA-binding domain, N-terminal subdomain of bacterial translation initiation factor IF2"/>
    <property type="match status" value="1"/>
</dbReference>
<dbReference type="Gene3D" id="3.40.50.300">
    <property type="entry name" value="P-loop containing nucleotide triphosphate hydrolases"/>
    <property type="match status" value="1"/>
</dbReference>
<feature type="compositionally biased region" description="Basic and acidic residues" evidence="12">
    <location>
        <begin position="200"/>
        <end position="244"/>
    </location>
</feature>
<accession>A0ABW0S497</accession>
<evidence type="ECO:0000256" key="4">
    <source>
        <dbReference type="ARBA" id="ARBA00022490"/>
    </source>
</evidence>
<dbReference type="CDD" id="cd01887">
    <property type="entry name" value="IF2_eIF5B"/>
    <property type="match status" value="1"/>
</dbReference>
<feature type="region of interest" description="Disordered" evidence="12">
    <location>
        <begin position="27"/>
        <end position="85"/>
    </location>
</feature>